<dbReference type="RefSeq" id="WP_418159813.1">
    <property type="nucleotide sequence ID" value="NZ_JBBLZC010000011.1"/>
</dbReference>
<evidence type="ECO:0000313" key="2">
    <source>
        <dbReference type="EMBL" id="MEK0083962.1"/>
    </source>
</evidence>
<evidence type="ECO:0000256" key="1">
    <source>
        <dbReference type="SAM" id="SignalP"/>
    </source>
</evidence>
<name>A0ABU8XRX1_9PROT</name>
<sequence>MRRPIVTMLLAVSPLVPGWAQAVPGPALAADAPRTAPAPPTRPGPDLYRLAGGRLHVTYATTGIAGRPSLTYRDGTRTLRFTGNQIRVQDTELGQLVTVTLRLTVDTGSTTFTLLLPHVNLETSTSARIDTIGITTMHRFSVIPSFRQGQADLYGITRLQGTAQLVLFRHG</sequence>
<dbReference type="Proteomes" id="UP001375743">
    <property type="component" value="Unassembled WGS sequence"/>
</dbReference>
<feature type="chain" id="PRO_5047024653" evidence="1">
    <location>
        <begin position="23"/>
        <end position="171"/>
    </location>
</feature>
<accession>A0ABU8XRX1</accession>
<comment type="caution">
    <text evidence="2">The sequence shown here is derived from an EMBL/GenBank/DDBJ whole genome shotgun (WGS) entry which is preliminary data.</text>
</comment>
<feature type="signal peptide" evidence="1">
    <location>
        <begin position="1"/>
        <end position="22"/>
    </location>
</feature>
<keyword evidence="1" id="KW-0732">Signal</keyword>
<gene>
    <name evidence="2" type="ORF">U1T56_12435</name>
</gene>
<reference evidence="2 3" key="1">
    <citation type="submission" date="2024-01" db="EMBL/GenBank/DDBJ databases">
        <title>Multi-omics insights into the function and evolution of sodium benzoate biodegradation pathways in Benzoatithermus flavus gen. nov., sp. nov. from hot spring.</title>
        <authorList>
            <person name="Hu C.-J."/>
            <person name="Li W.-J."/>
        </authorList>
    </citation>
    <scope>NUCLEOTIDE SEQUENCE [LARGE SCALE GENOMIC DNA]</scope>
    <source>
        <strain evidence="2 3">SYSU G07066</strain>
    </source>
</reference>
<protein>
    <submittedName>
        <fullName evidence="2">Uncharacterized protein</fullName>
    </submittedName>
</protein>
<keyword evidence="3" id="KW-1185">Reference proteome</keyword>
<evidence type="ECO:0000313" key="3">
    <source>
        <dbReference type="Proteomes" id="UP001375743"/>
    </source>
</evidence>
<proteinExistence type="predicted"/>
<dbReference type="EMBL" id="JBBLZC010000011">
    <property type="protein sequence ID" value="MEK0083962.1"/>
    <property type="molecule type" value="Genomic_DNA"/>
</dbReference>
<organism evidence="2 3">
    <name type="scientific">Benzoatithermus flavus</name>
    <dbReference type="NCBI Taxonomy" id="3108223"/>
    <lineage>
        <taxon>Bacteria</taxon>
        <taxon>Pseudomonadati</taxon>
        <taxon>Pseudomonadota</taxon>
        <taxon>Alphaproteobacteria</taxon>
        <taxon>Geminicoccales</taxon>
        <taxon>Geminicoccaceae</taxon>
        <taxon>Benzoatithermus</taxon>
    </lineage>
</organism>